<dbReference type="HOGENOM" id="CLU_058983_0_0_11"/>
<reference evidence="2" key="1">
    <citation type="submission" date="2005-07" db="EMBL/GenBank/DDBJ databases">
        <title>Complete sequence of Thermobifida fusca YX.</title>
        <authorList>
            <consortium name="US DOE Joint Genome Institute"/>
            <person name="Copeland A."/>
            <person name="Lucas S."/>
            <person name="Lapidus A."/>
            <person name="Barry K."/>
            <person name="Detter J.C."/>
            <person name="Glavina T."/>
            <person name="Hammon N."/>
            <person name="Israni S."/>
            <person name="Pitluck S."/>
            <person name="Di Bartolo G."/>
            <person name="Chain P."/>
            <person name="Schmutz J."/>
            <person name="Larimer F."/>
            <person name="Land M."/>
            <person name="Lykidis A."/>
            <person name="Richardson P."/>
        </authorList>
    </citation>
    <scope>NUCLEOTIDE SEQUENCE</scope>
    <source>
        <strain evidence="2">YX</strain>
    </source>
</reference>
<dbReference type="PANTHER" id="PTHR33121">
    <property type="entry name" value="CYCLIC DI-GMP PHOSPHODIESTERASE PDEF"/>
    <property type="match status" value="1"/>
</dbReference>
<dbReference type="SUPFAM" id="SSF141868">
    <property type="entry name" value="EAL domain-like"/>
    <property type="match status" value="1"/>
</dbReference>
<organism evidence="2">
    <name type="scientific">Thermobifida fusca (strain YX)</name>
    <dbReference type="NCBI Taxonomy" id="269800"/>
    <lineage>
        <taxon>Bacteria</taxon>
        <taxon>Bacillati</taxon>
        <taxon>Actinomycetota</taxon>
        <taxon>Actinomycetes</taxon>
        <taxon>Streptosporangiales</taxon>
        <taxon>Nocardiopsidaceae</taxon>
        <taxon>Thermobifida</taxon>
    </lineage>
</organism>
<dbReference type="KEGG" id="tfu:Tfu_1977"/>
<feature type="domain" description="EAL" evidence="1">
    <location>
        <begin position="13"/>
        <end position="234"/>
    </location>
</feature>
<dbReference type="STRING" id="269800.Tfu_1977"/>
<dbReference type="InterPro" id="IPR050706">
    <property type="entry name" value="Cyclic-di-GMP_PDE-like"/>
</dbReference>
<evidence type="ECO:0000313" key="2">
    <source>
        <dbReference type="EMBL" id="AAZ56010.1"/>
    </source>
</evidence>
<dbReference type="InterPro" id="IPR046342">
    <property type="entry name" value="CBS_dom_sf"/>
</dbReference>
<evidence type="ECO:0000259" key="1">
    <source>
        <dbReference type="SMART" id="SM00052"/>
    </source>
</evidence>
<dbReference type="EMBL" id="CP000088">
    <property type="protein sequence ID" value="AAZ56010.1"/>
    <property type="molecule type" value="Genomic_DNA"/>
</dbReference>
<accession>Q47NF9</accession>
<dbReference type="InterPro" id="IPR001633">
    <property type="entry name" value="EAL_dom"/>
</dbReference>
<gene>
    <name evidence="2" type="ordered locus">Tfu_1977</name>
</gene>
<sequence>MQGRSGDHGAVSPQTSFSDDTRVGVLPTASLSVVLRPIIDLDSGAVLAVEAVVPVDRRSGADVAVLTELLGRVARETAARESFLPLVLPFPARLLTAGQEPLGFLRDTLQRSGRQPRDVTLMVDADLCFLPRDHLVAALARVREMGFRYAFDTARVSPDLLVETAPFLFRIEGSLTSGLPDQEQCAAIVDGMTRIARGAGTFPLASGVTSIAQLTALRTVGVRMAQGPLFAGDDWAPGDRVTQIPALSLEPLAPDSGAGLRVSEFMVPAVTMTVEATSEEVLEAFSADSALNSVILLDHRERPVAALDRARFLLSITGPYGHALYAKRPAQKLADPPRTVPLTAPALAALRIAGTDQDRVYDDLIAVNEFGQCRGVVHISDIIRGLSAR</sequence>
<dbReference type="InterPro" id="IPR035919">
    <property type="entry name" value="EAL_sf"/>
</dbReference>
<dbReference type="PANTHER" id="PTHR33121:SF70">
    <property type="entry name" value="SIGNALING PROTEIN YKOW"/>
    <property type="match status" value="1"/>
</dbReference>
<dbReference type="Gene3D" id="3.20.20.450">
    <property type="entry name" value="EAL domain"/>
    <property type="match status" value="1"/>
</dbReference>
<dbReference type="eggNOG" id="COG2200">
    <property type="taxonomic scope" value="Bacteria"/>
</dbReference>
<protein>
    <submittedName>
        <fullName evidence="2">EAL domain</fullName>
    </submittedName>
</protein>
<dbReference type="SMART" id="SM00052">
    <property type="entry name" value="EAL"/>
    <property type="match status" value="1"/>
</dbReference>
<dbReference type="Pfam" id="PF00563">
    <property type="entry name" value="EAL"/>
    <property type="match status" value="1"/>
</dbReference>
<dbReference type="AlphaFoldDB" id="Q47NF9"/>
<proteinExistence type="predicted"/>
<dbReference type="SUPFAM" id="SSF54631">
    <property type="entry name" value="CBS-domain pair"/>
    <property type="match status" value="1"/>
</dbReference>
<dbReference type="GO" id="GO:0071111">
    <property type="term" value="F:cyclic-guanylate-specific phosphodiesterase activity"/>
    <property type="evidence" value="ECO:0007669"/>
    <property type="project" value="InterPro"/>
</dbReference>
<name>Q47NF9_THEFY</name>